<feature type="chain" id="PRO_5046117080" evidence="1">
    <location>
        <begin position="25"/>
        <end position="57"/>
    </location>
</feature>
<evidence type="ECO:0000313" key="3">
    <source>
        <dbReference type="Proteomes" id="UP001300012"/>
    </source>
</evidence>
<reference evidence="2 3" key="1">
    <citation type="submission" date="2022-08" db="EMBL/GenBank/DDBJ databases">
        <title>Paenibacillus endoradicis sp. nov., Paenibacillus radicibacter sp. nov and Paenibacillus pararadicis sp. nov., three cold-adapted plant growth-promoting bacteria isolated from root of Larix gmelinii in Great Khingan.</title>
        <authorList>
            <person name="Xue H."/>
        </authorList>
    </citation>
    <scope>NUCLEOTIDE SEQUENCE [LARGE SCALE GENOMIC DNA]</scope>
    <source>
        <strain evidence="2 3">N5-1-1-5</strain>
    </source>
</reference>
<keyword evidence="1" id="KW-0732">Signal</keyword>
<protein>
    <submittedName>
        <fullName evidence="2">Uncharacterized protein</fullName>
    </submittedName>
</protein>
<accession>A0ABT1YPE6</accession>
<comment type="caution">
    <text evidence="2">The sequence shown here is derived from an EMBL/GenBank/DDBJ whole genome shotgun (WGS) entry which is preliminary data.</text>
</comment>
<dbReference type="RefSeq" id="WP_258216157.1">
    <property type="nucleotide sequence ID" value="NZ_JANQBD010000021.1"/>
</dbReference>
<evidence type="ECO:0000313" key="2">
    <source>
        <dbReference type="EMBL" id="MCR8634595.1"/>
    </source>
</evidence>
<evidence type="ECO:0000256" key="1">
    <source>
        <dbReference type="SAM" id="SignalP"/>
    </source>
</evidence>
<sequence>MKVIVRLLFAAVALGVVLTLGLTSQDNQTVAGTNPMKVNQQQYDRIHEPAMFANVNK</sequence>
<organism evidence="2 3">
    <name type="scientific">Paenibacillus radicis</name>
    <name type="common">ex Xue et al. 2023</name>
    <dbReference type="NCBI Taxonomy" id="2972489"/>
    <lineage>
        <taxon>Bacteria</taxon>
        <taxon>Bacillati</taxon>
        <taxon>Bacillota</taxon>
        <taxon>Bacilli</taxon>
        <taxon>Bacillales</taxon>
        <taxon>Paenibacillaceae</taxon>
        <taxon>Paenibacillus</taxon>
    </lineage>
</organism>
<feature type="signal peptide" evidence="1">
    <location>
        <begin position="1"/>
        <end position="24"/>
    </location>
</feature>
<keyword evidence="3" id="KW-1185">Reference proteome</keyword>
<dbReference type="Proteomes" id="UP001300012">
    <property type="component" value="Unassembled WGS sequence"/>
</dbReference>
<name>A0ABT1YPE6_9BACL</name>
<proteinExistence type="predicted"/>
<gene>
    <name evidence="2" type="ORF">NV381_25695</name>
</gene>
<dbReference type="EMBL" id="JANQBD010000021">
    <property type="protein sequence ID" value="MCR8634595.1"/>
    <property type="molecule type" value="Genomic_DNA"/>
</dbReference>